<feature type="region of interest" description="Disordered" evidence="1">
    <location>
        <begin position="1147"/>
        <end position="1196"/>
    </location>
</feature>
<dbReference type="PANTHER" id="PTHR43081:SF1">
    <property type="entry name" value="ADENYLATE CYCLASE, TERMINAL-DIFFERENTIATION SPECIFIC"/>
    <property type="match status" value="1"/>
</dbReference>
<feature type="compositionally biased region" description="Polar residues" evidence="1">
    <location>
        <begin position="3425"/>
        <end position="3434"/>
    </location>
</feature>
<feature type="compositionally biased region" description="Gly residues" evidence="1">
    <location>
        <begin position="1104"/>
        <end position="1125"/>
    </location>
</feature>
<feature type="compositionally biased region" description="Low complexity" evidence="1">
    <location>
        <begin position="2029"/>
        <end position="2039"/>
    </location>
</feature>
<feature type="compositionally biased region" description="Polar residues" evidence="1">
    <location>
        <begin position="3048"/>
        <end position="3059"/>
    </location>
</feature>
<dbReference type="GO" id="GO:0009190">
    <property type="term" value="P:cyclic nucleotide biosynthetic process"/>
    <property type="evidence" value="ECO:0007669"/>
    <property type="project" value="InterPro"/>
</dbReference>
<feature type="compositionally biased region" description="Low complexity" evidence="1">
    <location>
        <begin position="1622"/>
        <end position="1631"/>
    </location>
</feature>
<feature type="region of interest" description="Disordered" evidence="1">
    <location>
        <begin position="3048"/>
        <end position="3071"/>
    </location>
</feature>
<feature type="compositionally biased region" description="Gly residues" evidence="1">
    <location>
        <begin position="2538"/>
        <end position="2548"/>
    </location>
</feature>
<feature type="region of interest" description="Disordered" evidence="1">
    <location>
        <begin position="1261"/>
        <end position="1294"/>
    </location>
</feature>
<feature type="region of interest" description="Disordered" evidence="1">
    <location>
        <begin position="2026"/>
        <end position="2056"/>
    </location>
</feature>
<dbReference type="SUPFAM" id="SSF55073">
    <property type="entry name" value="Nucleotide cyclase"/>
    <property type="match status" value="2"/>
</dbReference>
<feature type="compositionally biased region" description="Low complexity" evidence="1">
    <location>
        <begin position="3971"/>
        <end position="3982"/>
    </location>
</feature>
<feature type="region of interest" description="Disordered" evidence="1">
    <location>
        <begin position="3548"/>
        <end position="3642"/>
    </location>
</feature>
<feature type="compositionally biased region" description="Low complexity" evidence="1">
    <location>
        <begin position="613"/>
        <end position="629"/>
    </location>
</feature>
<accession>A0A835W5W2</accession>
<feature type="compositionally biased region" description="Low complexity" evidence="1">
    <location>
        <begin position="3456"/>
        <end position="3466"/>
    </location>
</feature>
<feature type="compositionally biased region" description="Low complexity" evidence="1">
    <location>
        <begin position="3478"/>
        <end position="3487"/>
    </location>
</feature>
<feature type="region of interest" description="Disordered" evidence="1">
    <location>
        <begin position="2593"/>
        <end position="2612"/>
    </location>
</feature>
<feature type="region of interest" description="Disordered" evidence="1">
    <location>
        <begin position="2162"/>
        <end position="2185"/>
    </location>
</feature>
<keyword evidence="2" id="KW-1133">Transmembrane helix</keyword>
<feature type="compositionally biased region" description="Acidic residues" evidence="1">
    <location>
        <begin position="992"/>
        <end position="1002"/>
    </location>
</feature>
<feature type="compositionally biased region" description="Low complexity" evidence="1">
    <location>
        <begin position="2917"/>
        <end position="2942"/>
    </location>
</feature>
<feature type="region of interest" description="Disordered" evidence="1">
    <location>
        <begin position="1731"/>
        <end position="1761"/>
    </location>
</feature>
<dbReference type="OrthoDB" id="551765at2759"/>
<feature type="compositionally biased region" description="Polar residues" evidence="1">
    <location>
        <begin position="2281"/>
        <end position="2295"/>
    </location>
</feature>
<feature type="region of interest" description="Disordered" evidence="1">
    <location>
        <begin position="1930"/>
        <end position="1992"/>
    </location>
</feature>
<feature type="compositionally biased region" description="Low complexity" evidence="1">
    <location>
        <begin position="2229"/>
        <end position="2239"/>
    </location>
</feature>
<feature type="compositionally biased region" description="Low complexity" evidence="1">
    <location>
        <begin position="2502"/>
        <end position="2513"/>
    </location>
</feature>
<feature type="transmembrane region" description="Helical" evidence="2">
    <location>
        <begin position="710"/>
        <end position="734"/>
    </location>
</feature>
<feature type="region of interest" description="Disordered" evidence="1">
    <location>
        <begin position="911"/>
        <end position="934"/>
    </location>
</feature>
<feature type="region of interest" description="Disordered" evidence="1">
    <location>
        <begin position="1401"/>
        <end position="1428"/>
    </location>
</feature>
<name>A0A835W5W2_CHLIN</name>
<evidence type="ECO:0000313" key="4">
    <source>
        <dbReference type="EMBL" id="KAG2436826.1"/>
    </source>
</evidence>
<feature type="compositionally biased region" description="Low complexity" evidence="1">
    <location>
        <begin position="2330"/>
        <end position="2340"/>
    </location>
</feature>
<feature type="region of interest" description="Disordered" evidence="1">
    <location>
        <begin position="3860"/>
        <end position="3893"/>
    </location>
</feature>
<dbReference type="PROSITE" id="PS50125">
    <property type="entry name" value="GUANYLATE_CYCLASE_2"/>
    <property type="match status" value="1"/>
</dbReference>
<keyword evidence="2" id="KW-0472">Membrane</keyword>
<feature type="compositionally biased region" description="Basic and acidic residues" evidence="1">
    <location>
        <begin position="2342"/>
        <end position="2358"/>
    </location>
</feature>
<evidence type="ECO:0000256" key="1">
    <source>
        <dbReference type="SAM" id="MobiDB-lite"/>
    </source>
</evidence>
<feature type="region of interest" description="Disordered" evidence="1">
    <location>
        <begin position="3296"/>
        <end position="3344"/>
    </location>
</feature>
<feature type="region of interest" description="Disordered" evidence="1">
    <location>
        <begin position="1357"/>
        <end position="1377"/>
    </location>
</feature>
<feature type="compositionally biased region" description="Low complexity" evidence="1">
    <location>
        <begin position="3561"/>
        <end position="3576"/>
    </location>
</feature>
<feature type="compositionally biased region" description="Low complexity" evidence="1">
    <location>
        <begin position="1268"/>
        <end position="1284"/>
    </location>
</feature>
<feature type="region of interest" description="Disordered" evidence="1">
    <location>
        <begin position="2120"/>
        <end position="2141"/>
    </location>
</feature>
<dbReference type="PANTHER" id="PTHR43081">
    <property type="entry name" value="ADENYLATE CYCLASE, TERMINAL-DIFFERENTIATION SPECIFIC-RELATED"/>
    <property type="match status" value="1"/>
</dbReference>
<feature type="region of interest" description="Disordered" evidence="1">
    <location>
        <begin position="3925"/>
        <end position="4023"/>
    </location>
</feature>
<dbReference type="InterPro" id="IPR050697">
    <property type="entry name" value="Adenylyl/Guanylyl_Cyclase_3/4"/>
</dbReference>
<comment type="caution">
    <text evidence="4">The sequence shown here is derived from an EMBL/GenBank/DDBJ whole genome shotgun (WGS) entry which is preliminary data.</text>
</comment>
<feature type="compositionally biased region" description="Gly residues" evidence="1">
    <location>
        <begin position="4051"/>
        <end position="4060"/>
    </location>
</feature>
<sequence>MAILPAVSYSCRDRATRGPPPVGNGSSNSLLYSQSTRTLLGGFFQYCTSVGLKRPLYYLLPPTSLSAVLVAAADSMAAPFAAFPGDRLQKNFTRVGSLDALEDALLGYVSARRTRTDGLPYGYDSVITPYSGLQELRAAGLLTGLAGISSLDTLYQRGDIHPTLLDTVSYAGELAAVPLDGSQLLLYVRTDLLAAPPSGGAGGSGSSGGSSGGGFRVPDSWEQLLAVAAAVNGSAAAQLRPVVNATGSVSYAAATAPVFGFCMQPHTHMLGALALAVLAPLVQTNGSDQGMYLNADTLRPAATTAAMPYVLSYLRRLAAYSAPVAFSARAPQFSNDFALGRCAMTVGTAAQFRRNSHAAHPAGPSAVIGQVTTALLPGSEFVVTDVGHDWSGTGSWASGNNTGNGVLRRCDSRLCPAGQLTAGSAFSATALALAPTPPAGASQGAAPASTQALVNRAPLLSPDGTVGGVYGNDAEVMPQLYTWTMLSALGGPVNSWQLLLLPVSELGPWRLSHMETTNSALARWRAAGYSTADTASFLTAARAMLDHSNVVLPLRVRTAIMYVRAVRTAVVRLLNASSATPWLLQLAADAAGGNGTSSNASSSGRRAVLQAVASASASPTQQQQQQQQQQELLEQGLLTELTASLRALYGYGPTGTVDVTNSANGSSSGGSVPTREQMMQEYRRSLGLPYTPATTSTAVMQGDDDGGSNLPIGAVVGAVVGGVLVAALAGVVAFRAMRHRGRRRGRWRVVEAPGASADTVLLVTDIEGSTSLWEALPEEVMDRALRTHHITVRTVGIFFSAYEAATEGDSFILAFASATDAAQFALGLQRALLAARWPEELLSVPACAPVYVRKMDWIAKANQVSLAPAPTRRLGARPVRSRNRAVDGGFNKSLRFPSRNVAAVLGAFAGHSRARPQPQHASTSKRSVGGAHAAETAAGTVLPPAPGGFGRTGSAHAGHGPGLAGLGAGLLSRRWTSRRTSNDQAAIAAALEAEEEAADEEGQGAAAQGDDRLGPTAEEEALDAEVAAAVEAAAAAADPLQHGRSGGGAGAGNRHLLGRFWAAMDASGRPLQHATSRRRRRRSDTTLVAMMAAPYLERQSVPGHGDGNGHGDGGAGMPGGTGIGPGDTLTGNLLKFAMHGRQSLNVRGSPDLRAWSPGRGIGGASSLPMSPTDDNPDNSMYGGGRATAGAGDGERRGRLKSVRHGSVTFAAVAAAAISGGRAHDAGGGGGAGANSGPSHRPGRIRRASLAISNLLGLGSGAPSGGPGSAASAAATDAASGPEAGLTPRQMSRHVRRGSVLNTLLAGLGSPTVTGTATATVTGTGSAVPPVGTTDGGLTFTGATAAGVEGAGDAATAAVTSGGSAAPPPPAVASGSPHARRLRRASLALSSWLGLGHSGNAASGPHAQVATGPGAALRPTHSRRASSDAITATNVMSAAVPATTATAATEATMPALDAIADRAAPTDLAQPSPGAATQAGYAAGGMAAAAASSPHRQVNGFSVVALSAALAASEYKTAAASGADSTHLTGSSCGLHDLSNSGLAHPSNASGARARLLAGRVPPSPSLPAEEVPPDALAVATASQTTAAIGDGQPLLDKARSRRASSFMPRLLNLALFEAAAGVSGGPNSASGSVGGGGGNAPRSLKSQGSQMRRRYSTVLERALSPRGKTTAGTSAAATAASGGASGGGGVGETAAPELAAVPGVSTWGSELGMEDGAEKWAELKWQLSSKRTGDAPAISSGGPRATSGGAGATSGTTSRHSAMLTSQLTTAATATAAAASSARPKLDIARVFSIAHMQDSSLLATVRCSAANTGATVSGAASTRGGAGATGGTGALDFGQGSPVPGLSGGASPLFPPGLPQSCQDRAGVAGADGPASERQLAAPAPGLGLPSASEPQVRSGADSGELPTRRTAPDMPPMEQLLATPLQYSQSQPNQQLLQPTRQLQQGGTASGERTSQPERGIGAPPVAPAATCSPAPPSGAPSPMPPSQQIRTGALSALGSGGAADASPADERWSLAGVIIGTGGASGRAASSSSPVAGPTPPVVSPETAKPHVRGPAVPLSLLLPANSPPPGAAGTLSSAGDESLLAVRGSVGGGAGASAYAASVPLPLRSAHTAGQVMLSPQPPAGPSGGSSALRQPVAVCGGPAGTLPLALQAQVQREGAPQWPAGSPSASQLQQAQPVRSAAAAGPVARLLARPQAPTPLLVSPRHSSPQVPSAASPGYPHPPSSATNPNTPTAAAAALSAAPSSASAAAAAAALHRRFSELAAELAKPPVRARSQAGSGSSPHVTQPDQLASPRRGGFSITAGGSGRKQAQVSFDRSRTFSSIGGEAAAVAGGASDRGERSERGDKSERGERSGATAALAAVVAGALKFSSFSRRAASSGPRAPLPRSQHAQHFLTAAGGYAAVLSPADGTQSATLPYMAASGAAAAAASQSGGSSRMARLEYTSSRRRVGAGLEPLERLEEETGGAASQTVPLPQPLPQSPAAVQPGRPPLRLRSSGAVSGTSAAGNDPDLQPSAAADTGLLTPKHARGTSDGGGGGGGGEARPSRSSILPSTLQLLLKRSGTGGSSRKAGLFHFADPASIESGDLLSGIDGSSGRGQAPKSPAQVLPVPKSAELDAPSLPSAHGVDVTEIGSRTGGANGRASLGGGFGSAIVPLAEPPCPHGGGTSAGEVGGGAGMAALGFVKPSVLIPIDNANTAALPEPFAHDQPALMSPDAAGAGIGALATAASNVSTGPQHTEPLQPVHTSGVARAGSIMTYAPASRAVKPPTHGSLLELLHRVFVRADDSEAAEGHLGHQTQQQQLQQQRSPDMQLVFAGLRVRVGLHCGVTDARDIQYNAATARMTFGGEGLRIAKAVCDCASGGQVVMSGEVLLRLQLVGSGGVLLLQQQQMLLQGQTHVLDLGDHQLMEAAVSQPQASSHSPPPDGTAGVPGAVPAHPHPHPHNPAPTSEPSAAVPVSRHLLCIAAPALLGRMAVIPPVRSALHQFTPGFMDAPVGPAVCVVVFRVSNAAALAAWNAAVASEAMALLELYLRASLGALINTSSSGADPSQPQSADYAGPQTGRGGAANTANRLACYLAAAPPGSPFGTFVAGFSQPAAAARWALTTVARTAELPWPAELLESQWGRPLEEVTRVEAEVADAAAAAAAGGGNILPYAFGSGAGGTTANSPGGASSFLHGGGSPPRAGAFAAIGGSVGSRMARLLRTAPVGWISSPLSLGSHKGSGRHGSGTAADRGADSSPLVSGTVLLSLPPPARGGGPGVVVGGAVSTTEASSAAFTEMGGWAPVEVEVEEEEDDDVETGEPSTAGADLSEQPPSQPPSQHSAVAAVGAGGSGRLHGASAAAGRAFLGTPMPLPAQPQRRGHAPSVMAAAALTSWDARREGGALPPAAELYEDGGTDMDDVGPVGSTGAQGARYHPNGVSSAASASQLPPMPGGRGVGPAAVRSGGVGSPVRGHGVRSVLGGGSGAGGSGVMRSGGSASRLPMPSRFALAAEANDFAAGAPSAAPMSSLARAAGPTTAAVLNNTEIVVMVEPELSSQGQVEAAAAAASEGGYPTQGRQAQPQAAAGSSTVPARFLGSAEGPSAASRALRPKHTSEHGAEGPPPAAMAAAGSASGLGLSGLPPGARRMPSATGLAPPTQRLRNRLLQHLTLSFTSLSRKAMGGSPVAGSRFGGGSGAGDAMDSQPSPQETESAGGSGAGARTMSGPVHLHSPGDWPVAGASGRGARGVPGAASAVTPTPRPALGAAGLPSGAGSAVTGAGLEEAAAAAAAAARAEEDAEVVSFRGLRVRLGMAIGPVRVELCPLTGRVVYSGKTVTTAMTSAASARLGTLLANQGVAEAIAAAQGGAGLMLQFPSGYHSSRQDSNRHDSTRQDSNASHATAHAAPAVASGPWRKAMFRRALTVADDSSAHAAVDRRGGAAAHAAAAPDGHAPDPCPVIAASSPQQAPAPPSGNMLTGFKRRSGGSIARARTSSIASPERRMLEPAPRSMNVPASSSSSQPRNSGGSSARPSPATAGDVRLGAPAVISSVAIPTTLPEADDEMGVSGAGVGNGGEGCDDLPWANSTEPGESHISGDGAVGADAAAHTAGDKASGGAEGIIRVVTKDRSLGHETQVEVEQEQPEMQGPGSQAAVQPQLLCTPAVGGGLGVAFGGGGGGGGLAVPRLNPKNPTFRVRLQLEPPAPLPLPQQQQPYPQAGPPVHAPAPELAAIRHGV</sequence>
<feature type="region of interest" description="Disordered" evidence="1">
    <location>
        <begin position="1832"/>
        <end position="1917"/>
    </location>
</feature>
<feature type="region of interest" description="Disordered" evidence="1">
    <location>
        <begin position="3423"/>
        <end position="3487"/>
    </location>
</feature>
<feature type="region of interest" description="Disordered" evidence="1">
    <location>
        <begin position="1622"/>
        <end position="1694"/>
    </location>
</feature>
<feature type="compositionally biased region" description="Low complexity" evidence="1">
    <location>
        <begin position="3882"/>
        <end position="3893"/>
    </location>
</feature>
<feature type="region of interest" description="Disordered" evidence="1">
    <location>
        <begin position="3220"/>
        <end position="3248"/>
    </location>
</feature>
<feature type="region of interest" description="Disordered" evidence="1">
    <location>
        <begin position="2203"/>
        <end position="2239"/>
    </location>
</feature>
<feature type="compositionally biased region" description="Basic and acidic residues" evidence="1">
    <location>
        <begin position="3866"/>
        <end position="3877"/>
    </location>
</feature>
<keyword evidence="5" id="KW-1185">Reference proteome</keyword>
<feature type="region of interest" description="Disordered" evidence="1">
    <location>
        <begin position="2275"/>
        <end position="2361"/>
    </location>
</feature>
<organism evidence="4 5">
    <name type="scientific">Chlamydomonas incerta</name>
    <dbReference type="NCBI Taxonomy" id="51695"/>
    <lineage>
        <taxon>Eukaryota</taxon>
        <taxon>Viridiplantae</taxon>
        <taxon>Chlorophyta</taxon>
        <taxon>core chlorophytes</taxon>
        <taxon>Chlorophyceae</taxon>
        <taxon>CS clade</taxon>
        <taxon>Chlamydomonadales</taxon>
        <taxon>Chlamydomonadaceae</taxon>
        <taxon>Chlamydomonas</taxon>
    </lineage>
</organism>
<feature type="compositionally biased region" description="Polar residues" evidence="1">
    <location>
        <begin position="2314"/>
        <end position="2328"/>
    </location>
</feature>
<feature type="region of interest" description="Disordered" evidence="1">
    <location>
        <begin position="1099"/>
        <end position="1126"/>
    </location>
</feature>
<dbReference type="GO" id="GO:0035556">
    <property type="term" value="P:intracellular signal transduction"/>
    <property type="evidence" value="ECO:0007669"/>
    <property type="project" value="InterPro"/>
</dbReference>
<feature type="compositionally biased region" description="Acidic residues" evidence="1">
    <location>
        <begin position="3296"/>
        <end position="3306"/>
    </location>
</feature>
<dbReference type="InterPro" id="IPR029787">
    <property type="entry name" value="Nucleotide_cyclase"/>
</dbReference>
<dbReference type="SUPFAM" id="SSF53850">
    <property type="entry name" value="Periplasmic binding protein-like II"/>
    <property type="match status" value="1"/>
</dbReference>
<dbReference type="Proteomes" id="UP000650467">
    <property type="component" value="Unassembled WGS sequence"/>
</dbReference>
<feature type="region of interest" description="Disordered" evidence="1">
    <location>
        <begin position="4186"/>
        <end position="4219"/>
    </location>
</feature>
<feature type="compositionally biased region" description="Low complexity" evidence="1">
    <location>
        <begin position="4080"/>
        <end position="4099"/>
    </location>
</feature>
<feature type="region of interest" description="Disordered" evidence="1">
    <location>
        <begin position="4042"/>
        <end position="4099"/>
    </location>
</feature>
<feature type="compositionally biased region" description="Low complexity" evidence="1">
    <location>
        <begin position="3925"/>
        <end position="3935"/>
    </location>
</feature>
<feature type="compositionally biased region" description="Low complexity" evidence="1">
    <location>
        <begin position="1739"/>
        <end position="1761"/>
    </location>
</feature>
<feature type="compositionally biased region" description="Low complexity" evidence="1">
    <location>
        <begin position="2168"/>
        <end position="2185"/>
    </location>
</feature>
<keyword evidence="2" id="KW-0812">Transmembrane</keyword>
<reference evidence="4" key="1">
    <citation type="journal article" date="2020" name="bioRxiv">
        <title>Comparative genomics of Chlamydomonas.</title>
        <authorList>
            <person name="Craig R.J."/>
            <person name="Hasan A.R."/>
            <person name="Ness R.W."/>
            <person name="Keightley P.D."/>
        </authorList>
    </citation>
    <scope>NUCLEOTIDE SEQUENCE</scope>
    <source>
        <strain evidence="4">SAG 7.73</strain>
    </source>
</reference>
<feature type="compositionally biased region" description="Pro residues" evidence="1">
    <location>
        <begin position="1976"/>
        <end position="1988"/>
    </location>
</feature>
<feature type="region of interest" description="Disordered" evidence="1">
    <location>
        <begin position="992"/>
        <end position="1012"/>
    </location>
</feature>
<feature type="domain" description="Guanylate cyclase" evidence="3">
    <location>
        <begin position="760"/>
        <end position="814"/>
    </location>
</feature>
<dbReference type="FunFam" id="3.40.190.10:FF:000640">
    <property type="entry name" value="Predicted protein"/>
    <property type="match status" value="1"/>
</dbReference>
<evidence type="ECO:0000313" key="5">
    <source>
        <dbReference type="Proteomes" id="UP000650467"/>
    </source>
</evidence>
<evidence type="ECO:0000256" key="2">
    <source>
        <dbReference type="SAM" id="Phobius"/>
    </source>
</evidence>
<feature type="compositionally biased region" description="Low complexity" evidence="1">
    <location>
        <begin position="1667"/>
        <end position="1682"/>
    </location>
</feature>
<feature type="region of interest" description="Disordered" evidence="1">
    <location>
        <begin position="610"/>
        <end position="629"/>
    </location>
</feature>
<dbReference type="EMBL" id="JAEHOC010000012">
    <property type="protein sequence ID" value="KAG2436826.1"/>
    <property type="molecule type" value="Genomic_DNA"/>
</dbReference>
<feature type="compositionally biased region" description="Gly residues" evidence="1">
    <location>
        <begin position="3467"/>
        <end position="3477"/>
    </location>
</feature>
<proteinExistence type="predicted"/>
<evidence type="ECO:0000259" key="3">
    <source>
        <dbReference type="PROSITE" id="PS50125"/>
    </source>
</evidence>
<feature type="compositionally biased region" description="Low complexity" evidence="1">
    <location>
        <begin position="3993"/>
        <end position="4014"/>
    </location>
</feature>
<dbReference type="Gene3D" id="3.40.190.10">
    <property type="entry name" value="Periplasmic binding protein-like II"/>
    <property type="match status" value="1"/>
</dbReference>
<feature type="compositionally biased region" description="Low complexity" evidence="1">
    <location>
        <begin position="3317"/>
        <end position="3334"/>
    </location>
</feature>
<feature type="region of interest" description="Disordered" evidence="1">
    <location>
        <begin position="2917"/>
        <end position="2958"/>
    </location>
</feature>
<feature type="region of interest" description="Disordered" evidence="1">
    <location>
        <begin position="3665"/>
        <end position="3743"/>
    </location>
</feature>
<dbReference type="InterPro" id="IPR001054">
    <property type="entry name" value="A/G_cyclase"/>
</dbReference>
<feature type="region of interest" description="Disordered" evidence="1">
    <location>
        <begin position="1221"/>
        <end position="1242"/>
    </location>
</feature>
<dbReference type="Gene3D" id="3.30.70.1230">
    <property type="entry name" value="Nucleotide cyclase"/>
    <property type="match status" value="4"/>
</dbReference>
<gene>
    <name evidence="4" type="ORF">HXX76_006348</name>
</gene>
<feature type="compositionally biased region" description="Low complexity" evidence="1">
    <location>
        <begin position="1930"/>
        <end position="1947"/>
    </location>
</feature>
<feature type="compositionally biased region" description="Low complexity" evidence="1">
    <location>
        <begin position="3612"/>
        <end position="3631"/>
    </location>
</feature>
<feature type="region of interest" description="Disordered" evidence="1">
    <location>
        <begin position="2456"/>
        <end position="2554"/>
    </location>
</feature>
<feature type="compositionally biased region" description="Low complexity" evidence="1">
    <location>
        <begin position="1881"/>
        <end position="1894"/>
    </location>
</feature>
<protein>
    <recommendedName>
        <fullName evidence="3">Guanylate cyclase domain-containing protein</fullName>
    </recommendedName>
</protein>